<dbReference type="Proteomes" id="UP000790709">
    <property type="component" value="Unassembled WGS sequence"/>
</dbReference>
<dbReference type="EMBL" id="MU266383">
    <property type="protein sequence ID" value="KAH7926419.1"/>
    <property type="molecule type" value="Genomic_DNA"/>
</dbReference>
<sequence>MVNVRQYVFSLLASLLAPVNVADIEPTPSPKSVGIVGAGSAGLAVLKTLLDLPEDTRKGWDIILYEQRRQVGGIWLPDPNPARPPDLPETPLYPLLHTNTPVPTMTYPGFPFPPGTPMYPAHEYVESYHQDYAEHNKLVPYIRYNHTVLSSSWVGDSTMGHWQVVVQDHRGENLTKSFDHLVVANGHNHEPHIVTFPGQDDWLQNSPKGGPPREILHSIWYREPERYINRTVVVVGSGASGRDAASQVCMKARRTYHSVRGNDDPATGPVIIMPEISHFTANEVVFKDGTTISDADSIILGTGYDLRVPFLERGGELSVVPGAHSNDTYSQKLVTNLRYLFPLHEHIFSLSPSYPPNALAFIGLPILVSNCPSDFAQGIYAAHIIANGSLLPPRSDLLQLLANTEEDLRSKGYDPYNVGHRMVLKGSAFDYQDRLVDYLKEHGDLPDDGRKFVEGWRREASGYQYLKRGWKRVEELGTQQDWLKNVETEQDWALLMDRLNEWQGEWERRGGFIFPLDPIAY</sequence>
<evidence type="ECO:0000313" key="1">
    <source>
        <dbReference type="EMBL" id="KAH7926419.1"/>
    </source>
</evidence>
<proteinExistence type="predicted"/>
<protein>
    <submittedName>
        <fullName evidence="1">FAD/NAD(P)-binding domain-containing protein</fullName>
    </submittedName>
</protein>
<accession>A0ACB8BM57</accession>
<keyword evidence="2" id="KW-1185">Reference proteome</keyword>
<comment type="caution">
    <text evidence="1">The sequence shown here is derived from an EMBL/GenBank/DDBJ whole genome shotgun (WGS) entry which is preliminary data.</text>
</comment>
<name>A0ACB8BM57_9AGAM</name>
<gene>
    <name evidence="1" type="ORF">BV22DRAFT_1104329</name>
</gene>
<evidence type="ECO:0000313" key="2">
    <source>
        <dbReference type="Proteomes" id="UP000790709"/>
    </source>
</evidence>
<organism evidence="1 2">
    <name type="scientific">Leucogyrophana mollusca</name>
    <dbReference type="NCBI Taxonomy" id="85980"/>
    <lineage>
        <taxon>Eukaryota</taxon>
        <taxon>Fungi</taxon>
        <taxon>Dikarya</taxon>
        <taxon>Basidiomycota</taxon>
        <taxon>Agaricomycotina</taxon>
        <taxon>Agaricomycetes</taxon>
        <taxon>Agaricomycetidae</taxon>
        <taxon>Boletales</taxon>
        <taxon>Boletales incertae sedis</taxon>
        <taxon>Leucogyrophana</taxon>
    </lineage>
</organism>
<reference evidence="1" key="1">
    <citation type="journal article" date="2021" name="New Phytol.">
        <title>Evolutionary innovations through gain and loss of genes in the ectomycorrhizal Boletales.</title>
        <authorList>
            <person name="Wu G."/>
            <person name="Miyauchi S."/>
            <person name="Morin E."/>
            <person name="Kuo A."/>
            <person name="Drula E."/>
            <person name="Varga T."/>
            <person name="Kohler A."/>
            <person name="Feng B."/>
            <person name="Cao Y."/>
            <person name="Lipzen A."/>
            <person name="Daum C."/>
            <person name="Hundley H."/>
            <person name="Pangilinan J."/>
            <person name="Johnson J."/>
            <person name="Barry K."/>
            <person name="LaButti K."/>
            <person name="Ng V."/>
            <person name="Ahrendt S."/>
            <person name="Min B."/>
            <person name="Choi I.G."/>
            <person name="Park H."/>
            <person name="Plett J.M."/>
            <person name="Magnuson J."/>
            <person name="Spatafora J.W."/>
            <person name="Nagy L.G."/>
            <person name="Henrissat B."/>
            <person name="Grigoriev I.V."/>
            <person name="Yang Z.L."/>
            <person name="Xu J."/>
            <person name="Martin F.M."/>
        </authorList>
    </citation>
    <scope>NUCLEOTIDE SEQUENCE</scope>
    <source>
        <strain evidence="1">KUC20120723A-06</strain>
    </source>
</reference>